<name>A0ABY7W178_9BACT</name>
<dbReference type="Proteomes" id="UP001214250">
    <property type="component" value="Chromosome 2"/>
</dbReference>
<evidence type="ECO:0000313" key="1">
    <source>
        <dbReference type="EMBL" id="WDE99314.1"/>
    </source>
</evidence>
<accession>A0ABY7W178</accession>
<dbReference type="EMBL" id="CP117812">
    <property type="protein sequence ID" value="WDE99314.1"/>
    <property type="molecule type" value="Genomic_DNA"/>
</dbReference>
<evidence type="ECO:0008006" key="3">
    <source>
        <dbReference type="Google" id="ProtNLM"/>
    </source>
</evidence>
<sequence>MVFKYCLNIKKSRSNIQFLGGGFGRFVKFDRHVVNLSIRAYYNGIRPDKQAEWSTRLQIQYFFPKQGKVFLSTNN</sequence>
<gene>
    <name evidence="1" type="ORF">PQO03_15870</name>
</gene>
<protein>
    <recommendedName>
        <fullName evidence="3">Outer membrane protein beta-barrel domain-containing protein</fullName>
    </recommendedName>
</protein>
<dbReference type="RefSeq" id="WP_274154172.1">
    <property type="nucleotide sequence ID" value="NZ_CP117812.1"/>
</dbReference>
<proteinExistence type="predicted"/>
<reference evidence="1 2" key="1">
    <citation type="submission" date="2023-02" db="EMBL/GenBank/DDBJ databases">
        <title>Genome sequence of Lentisphaera profundi SAORIC-696.</title>
        <authorList>
            <person name="Kim e."/>
            <person name="Cho J.-C."/>
            <person name="Choi A."/>
            <person name="Kang I."/>
        </authorList>
    </citation>
    <scope>NUCLEOTIDE SEQUENCE [LARGE SCALE GENOMIC DNA]</scope>
    <source>
        <strain evidence="1 2">SAORIC-696</strain>
    </source>
</reference>
<organism evidence="1 2">
    <name type="scientific">Lentisphaera profundi</name>
    <dbReference type="NCBI Taxonomy" id="1658616"/>
    <lineage>
        <taxon>Bacteria</taxon>
        <taxon>Pseudomonadati</taxon>
        <taxon>Lentisphaerota</taxon>
        <taxon>Lentisphaeria</taxon>
        <taxon>Lentisphaerales</taxon>
        <taxon>Lentisphaeraceae</taxon>
        <taxon>Lentisphaera</taxon>
    </lineage>
</organism>
<keyword evidence="2" id="KW-1185">Reference proteome</keyword>
<evidence type="ECO:0000313" key="2">
    <source>
        <dbReference type="Proteomes" id="UP001214250"/>
    </source>
</evidence>